<dbReference type="GO" id="GO:0046872">
    <property type="term" value="F:metal ion binding"/>
    <property type="evidence" value="ECO:0007669"/>
    <property type="project" value="TreeGrafter"/>
</dbReference>
<organism evidence="3 4">
    <name type="scientific">Rubrimonas cliftonensis</name>
    <dbReference type="NCBI Taxonomy" id="89524"/>
    <lineage>
        <taxon>Bacteria</taxon>
        <taxon>Pseudomonadati</taxon>
        <taxon>Pseudomonadota</taxon>
        <taxon>Alphaproteobacteria</taxon>
        <taxon>Rhodobacterales</taxon>
        <taxon>Paracoccaceae</taxon>
        <taxon>Rubrimonas</taxon>
    </lineage>
</organism>
<gene>
    <name evidence="3" type="ORF">SAMN05444370_101260</name>
</gene>
<feature type="domain" description="CHAD" evidence="2">
    <location>
        <begin position="224"/>
        <end position="514"/>
    </location>
</feature>
<dbReference type="PANTHER" id="PTHR39569">
    <property type="entry name" value="INORGANIC TRIPHOSPHATASE"/>
    <property type="match status" value="1"/>
</dbReference>
<dbReference type="OrthoDB" id="9777271at2"/>
<dbReference type="STRING" id="89524.SAMN05444370_101260"/>
<dbReference type="Pfam" id="PF01928">
    <property type="entry name" value="CYTH"/>
    <property type="match status" value="1"/>
</dbReference>
<dbReference type="GO" id="GO:0050355">
    <property type="term" value="F:inorganic triphosphate phosphatase activity"/>
    <property type="evidence" value="ECO:0007669"/>
    <property type="project" value="InterPro"/>
</dbReference>
<dbReference type="CDD" id="cd07756">
    <property type="entry name" value="CYTH-like_Pase_CHAD"/>
    <property type="match status" value="1"/>
</dbReference>
<evidence type="ECO:0000313" key="3">
    <source>
        <dbReference type="EMBL" id="SDZ76995.1"/>
    </source>
</evidence>
<proteinExistence type="predicted"/>
<evidence type="ECO:0000313" key="4">
    <source>
        <dbReference type="Proteomes" id="UP000198703"/>
    </source>
</evidence>
<dbReference type="Pfam" id="PF05235">
    <property type="entry name" value="CHAD"/>
    <property type="match status" value="1"/>
</dbReference>
<dbReference type="SMART" id="SM01118">
    <property type="entry name" value="CYTH"/>
    <property type="match status" value="1"/>
</dbReference>
<dbReference type="EMBL" id="FNQM01000001">
    <property type="protein sequence ID" value="SDZ76995.1"/>
    <property type="molecule type" value="Genomic_DNA"/>
</dbReference>
<dbReference type="InterPro" id="IPR023577">
    <property type="entry name" value="CYTH_domain"/>
</dbReference>
<dbReference type="Gene3D" id="1.40.20.10">
    <property type="entry name" value="CHAD domain"/>
    <property type="match status" value="1"/>
</dbReference>
<dbReference type="SUPFAM" id="SSF55154">
    <property type="entry name" value="CYTH-like phosphatases"/>
    <property type="match status" value="1"/>
</dbReference>
<keyword evidence="4" id="KW-1185">Reference proteome</keyword>
<evidence type="ECO:0000259" key="2">
    <source>
        <dbReference type="PROSITE" id="PS51708"/>
    </source>
</evidence>
<accession>A0A1H3VQ99</accession>
<feature type="domain" description="CYTH" evidence="1">
    <location>
        <begin position="1"/>
        <end position="204"/>
    </location>
</feature>
<dbReference type="PANTHER" id="PTHR39569:SF1">
    <property type="entry name" value="INORGANIC TRIPHOSPHATASE"/>
    <property type="match status" value="1"/>
</dbReference>
<dbReference type="Proteomes" id="UP000198703">
    <property type="component" value="Unassembled WGS sequence"/>
</dbReference>
<protein>
    <submittedName>
        <fullName evidence="3">Inorganic triphosphatase YgiF, contains CYTH and CHAD domains</fullName>
    </submittedName>
</protein>
<dbReference type="InterPro" id="IPR033469">
    <property type="entry name" value="CYTH-like_dom_sf"/>
</dbReference>
<dbReference type="InterPro" id="IPR039013">
    <property type="entry name" value="YgiF"/>
</dbReference>
<name>A0A1H3VQ99_9RHOB</name>
<evidence type="ECO:0000259" key="1">
    <source>
        <dbReference type="PROSITE" id="PS51707"/>
    </source>
</evidence>
<dbReference type="PROSITE" id="PS51707">
    <property type="entry name" value="CYTH"/>
    <property type="match status" value="1"/>
</dbReference>
<reference evidence="3 4" key="1">
    <citation type="submission" date="2016-10" db="EMBL/GenBank/DDBJ databases">
        <authorList>
            <person name="de Groot N.N."/>
        </authorList>
    </citation>
    <scope>NUCLEOTIDE SEQUENCE [LARGE SCALE GENOMIC DNA]</scope>
    <source>
        <strain evidence="3 4">DSM 15345</strain>
    </source>
</reference>
<dbReference type="SMART" id="SM00880">
    <property type="entry name" value="CHAD"/>
    <property type="match status" value="1"/>
</dbReference>
<dbReference type="PROSITE" id="PS51708">
    <property type="entry name" value="CHAD"/>
    <property type="match status" value="1"/>
</dbReference>
<dbReference type="Gene3D" id="2.40.320.10">
    <property type="entry name" value="Hypothetical Protein Pfu-838710-001"/>
    <property type="match status" value="1"/>
</dbReference>
<dbReference type="InterPro" id="IPR007899">
    <property type="entry name" value="CHAD_dom"/>
</dbReference>
<dbReference type="RefSeq" id="WP_093247662.1">
    <property type="nucleotide sequence ID" value="NZ_FNQM01000001.1"/>
</dbReference>
<sequence length="514" mass="55012">MREIELKLLLTEEAEKRLRRKLAEESGEASEIKAISLHAIYLDTVDRALAAHGLALRLRKEGRRWVQTVKMGSGLSGGLSTPLESNNPAPGGKLCIGAIPDVALRERVLDAADPADLAPVFETDIRRTLRLMHTPDGGVVEVALDVGEIRAGARAVTIREAELELKSGEPPALYALAKALFEEGPVRFSRRTKAARGHALAEGRSALSQTPEPVMAKAVALTPEMTAETAAAAVLRCCLDQISGNLAAAALNDAPEGPHQLRVGLRRLRTAATVFAPVLGGEALDAIAAQAQALASAVGGVRDLDVLTDERIGPMAAADPRLAPLAEALSERRDAARVAARGTLASREASALLFDLGAFVEGRGWLRRSDFGQTAALAQPVTQLAAAALDKRWRKAAALGERIETLEGEARHDLRKALKKLRYATEFFASLYPAKRIKPFVTRLKALQDDFGALQDLAMAEEVLFAEDAPGAASPAAQRAAGLALGRWEGKADADWRSAQAHWAALAAQRRFWR</sequence>
<dbReference type="InterPro" id="IPR038186">
    <property type="entry name" value="CHAD_dom_sf"/>
</dbReference>
<dbReference type="AlphaFoldDB" id="A0A1H3VQ99"/>